<organism evidence="1 2">
    <name type="scientific">Methanogenium marinum</name>
    <dbReference type="NCBI Taxonomy" id="348610"/>
    <lineage>
        <taxon>Archaea</taxon>
        <taxon>Methanobacteriati</taxon>
        <taxon>Methanobacteriota</taxon>
        <taxon>Stenosarchaea group</taxon>
        <taxon>Methanomicrobia</taxon>
        <taxon>Methanomicrobiales</taxon>
        <taxon>Methanomicrobiaceae</taxon>
        <taxon>Methanogenium</taxon>
    </lineage>
</organism>
<proteinExistence type="predicted"/>
<gene>
    <name evidence="1" type="ORF">L0665_07900</name>
</gene>
<dbReference type="EMBL" id="JAKELO010000002">
    <property type="protein sequence ID" value="MDE4908527.1"/>
    <property type="molecule type" value="Genomic_DNA"/>
</dbReference>
<dbReference type="AlphaFoldDB" id="A0A9Q4KUT8"/>
<evidence type="ECO:0000313" key="1">
    <source>
        <dbReference type="EMBL" id="MDE4908527.1"/>
    </source>
</evidence>
<sequence length="48" mass="5393">MEHRNKKGRNCSLPLPGILDHHEFERSSVSLGHCMLCGDGVAVYRDVK</sequence>
<comment type="caution">
    <text evidence="1">The sequence shown here is derived from an EMBL/GenBank/DDBJ whole genome shotgun (WGS) entry which is preliminary data.</text>
</comment>
<accession>A0A9Q4KUT8</accession>
<name>A0A9Q4KUT8_9EURY</name>
<dbReference type="RefSeq" id="WP_274925153.1">
    <property type="nucleotide sequence ID" value="NZ_JAKELO010000002.1"/>
</dbReference>
<evidence type="ECO:0000313" key="2">
    <source>
        <dbReference type="Proteomes" id="UP001143747"/>
    </source>
</evidence>
<reference evidence="1" key="1">
    <citation type="submission" date="2022-01" db="EMBL/GenBank/DDBJ databases">
        <title>Draft genome of Methanogenium marinum DSM 15558.</title>
        <authorList>
            <person name="Chen S.-C."/>
            <person name="You Y.-T."/>
        </authorList>
    </citation>
    <scope>NUCLEOTIDE SEQUENCE</scope>
    <source>
        <strain evidence="1">DSM 15558</strain>
    </source>
</reference>
<keyword evidence="2" id="KW-1185">Reference proteome</keyword>
<dbReference type="Proteomes" id="UP001143747">
    <property type="component" value="Unassembled WGS sequence"/>
</dbReference>
<protein>
    <submittedName>
        <fullName evidence="1">Uncharacterized protein</fullName>
    </submittedName>
</protein>